<dbReference type="GO" id="GO:0005102">
    <property type="term" value="F:signaling receptor binding"/>
    <property type="evidence" value="ECO:0007669"/>
    <property type="project" value="InterPro"/>
</dbReference>
<evidence type="ECO:0000256" key="8">
    <source>
        <dbReference type="RuleBase" id="RU003500"/>
    </source>
</evidence>
<keyword evidence="3 8" id="KW-0217">Developmental protein</keyword>
<gene>
    <name evidence="9" type="ORF">GEV33_000580</name>
</gene>
<dbReference type="GO" id="GO:0016055">
    <property type="term" value="P:Wnt signaling pathway"/>
    <property type="evidence" value="ECO:0007669"/>
    <property type="project" value="UniProtKB-KW"/>
</dbReference>
<evidence type="ECO:0000256" key="4">
    <source>
        <dbReference type="ARBA" id="ARBA00022525"/>
    </source>
</evidence>
<evidence type="ECO:0000256" key="1">
    <source>
        <dbReference type="ARBA" id="ARBA00004498"/>
    </source>
</evidence>
<keyword evidence="6 8" id="KW-0879">Wnt signaling pathway</keyword>
<keyword evidence="4" id="KW-0964">Secreted</keyword>
<evidence type="ECO:0000313" key="10">
    <source>
        <dbReference type="Proteomes" id="UP000719412"/>
    </source>
</evidence>
<evidence type="ECO:0000313" key="9">
    <source>
        <dbReference type="EMBL" id="KAH0822211.1"/>
    </source>
</evidence>
<comment type="caution">
    <text evidence="9">The sequence shown here is derived from an EMBL/GenBank/DDBJ whole genome shotgun (WGS) entry which is preliminary data.</text>
</comment>
<evidence type="ECO:0000256" key="7">
    <source>
        <dbReference type="ARBA" id="ARBA00023157"/>
    </source>
</evidence>
<dbReference type="GO" id="GO:0005576">
    <property type="term" value="C:extracellular region"/>
    <property type="evidence" value="ECO:0007669"/>
    <property type="project" value="InterPro"/>
</dbReference>
<keyword evidence="7" id="KW-1015">Disulfide bond</keyword>
<evidence type="ECO:0000256" key="2">
    <source>
        <dbReference type="ARBA" id="ARBA00005683"/>
    </source>
</evidence>
<keyword evidence="10" id="KW-1185">Reference proteome</keyword>
<name>A0A8J6HUM1_TENMO</name>
<dbReference type="AlphaFoldDB" id="A0A8J6HUM1"/>
<accession>A0A8J6HUM1</accession>
<keyword evidence="5" id="KW-0272">Extracellular matrix</keyword>
<dbReference type="Pfam" id="PF00110">
    <property type="entry name" value="wnt"/>
    <property type="match status" value="1"/>
</dbReference>
<proteinExistence type="inferred from homology"/>
<comment type="subcellular location">
    <subcellularLocation>
        <location evidence="1 8">Secreted</location>
        <location evidence="1 8">Extracellular space</location>
        <location evidence="1 8">Extracellular matrix</location>
    </subcellularLocation>
</comment>
<comment type="function">
    <text evidence="8">Ligand for members of the frizzled family of seven transmembrane receptors.</text>
</comment>
<comment type="similarity">
    <text evidence="2 8">Belongs to the Wnt family.</text>
</comment>
<evidence type="ECO:0000256" key="3">
    <source>
        <dbReference type="ARBA" id="ARBA00022473"/>
    </source>
</evidence>
<protein>
    <recommendedName>
        <fullName evidence="8">Protein Wnt</fullName>
    </recommendedName>
</protein>
<dbReference type="InterPro" id="IPR005817">
    <property type="entry name" value="Wnt"/>
</dbReference>
<reference evidence="9" key="1">
    <citation type="journal article" date="2020" name="J Insects Food Feed">
        <title>The yellow mealworm (Tenebrio molitor) genome: a resource for the emerging insects as food and feed industry.</title>
        <authorList>
            <person name="Eriksson T."/>
            <person name="Andere A."/>
            <person name="Kelstrup H."/>
            <person name="Emery V."/>
            <person name="Picard C."/>
        </authorList>
    </citation>
    <scope>NUCLEOTIDE SEQUENCE</scope>
    <source>
        <strain evidence="9">Stoneville</strain>
        <tissue evidence="9">Whole head</tissue>
    </source>
</reference>
<sequence length="158" mass="18026">MDPRAICKKTKRLRGKMADICNKPALLQQIYHGVGLGQRECQYQFRYRRWNCTSSRRSIRKVLLRASSRIPDRAISKSVNIRPYVGMRLFIIQLRASSLLSRAGSEINSEQICSPFNLGKSFRGLEPRGGALTRPIVKLIASIYLLFAQEEEVTDVLL</sequence>
<organism evidence="9 10">
    <name type="scientific">Tenebrio molitor</name>
    <name type="common">Yellow mealworm beetle</name>
    <dbReference type="NCBI Taxonomy" id="7067"/>
    <lineage>
        <taxon>Eukaryota</taxon>
        <taxon>Metazoa</taxon>
        <taxon>Ecdysozoa</taxon>
        <taxon>Arthropoda</taxon>
        <taxon>Hexapoda</taxon>
        <taxon>Insecta</taxon>
        <taxon>Pterygota</taxon>
        <taxon>Neoptera</taxon>
        <taxon>Endopterygota</taxon>
        <taxon>Coleoptera</taxon>
        <taxon>Polyphaga</taxon>
        <taxon>Cucujiformia</taxon>
        <taxon>Tenebrionidae</taxon>
        <taxon>Tenebrio</taxon>
    </lineage>
</organism>
<evidence type="ECO:0000256" key="5">
    <source>
        <dbReference type="ARBA" id="ARBA00022530"/>
    </source>
</evidence>
<dbReference type="Proteomes" id="UP000719412">
    <property type="component" value="Unassembled WGS sequence"/>
</dbReference>
<evidence type="ECO:0000256" key="6">
    <source>
        <dbReference type="ARBA" id="ARBA00022687"/>
    </source>
</evidence>
<reference evidence="9" key="2">
    <citation type="submission" date="2021-08" db="EMBL/GenBank/DDBJ databases">
        <authorList>
            <person name="Eriksson T."/>
        </authorList>
    </citation>
    <scope>NUCLEOTIDE SEQUENCE</scope>
    <source>
        <strain evidence="9">Stoneville</strain>
        <tissue evidence="9">Whole head</tissue>
    </source>
</reference>
<dbReference type="EMBL" id="JABDTM020003646">
    <property type="protein sequence ID" value="KAH0822211.1"/>
    <property type="molecule type" value="Genomic_DNA"/>
</dbReference>